<evidence type="ECO:0000313" key="2">
    <source>
        <dbReference type="Proteomes" id="UP000199306"/>
    </source>
</evidence>
<sequence length="125" mass="14211">MADSKEKRLIVRAVGSRIPNSLAVKLTKNYQKVHPKNTRGHLIGRDVLESFLKDERVHGIRVYHAYDSTNEDQWKRTVVILGVDENNRDIFTPVIKGRGGKFEYYALDEAFDAADMTMPGPPPQT</sequence>
<dbReference type="EMBL" id="FOXH01000008">
    <property type="protein sequence ID" value="SFP98396.1"/>
    <property type="molecule type" value="Genomic_DNA"/>
</dbReference>
<dbReference type="STRING" id="1079859.SAMN04515674_10846"/>
<dbReference type="RefSeq" id="WP_092017893.1">
    <property type="nucleotide sequence ID" value="NZ_FOXH01000008.1"/>
</dbReference>
<dbReference type="OrthoDB" id="661524at2"/>
<keyword evidence="2" id="KW-1185">Reference proteome</keyword>
<proteinExistence type="predicted"/>
<dbReference type="Proteomes" id="UP000199306">
    <property type="component" value="Unassembled WGS sequence"/>
</dbReference>
<dbReference type="AlphaFoldDB" id="A0A1I5UUK0"/>
<name>A0A1I5UUK0_9BACT</name>
<reference evidence="1 2" key="1">
    <citation type="submission" date="2016-10" db="EMBL/GenBank/DDBJ databases">
        <authorList>
            <person name="de Groot N.N."/>
        </authorList>
    </citation>
    <scope>NUCLEOTIDE SEQUENCE [LARGE SCALE GENOMIC DNA]</scope>
    <source>
        <strain evidence="2">E92,LMG 26720,CCM 7988</strain>
    </source>
</reference>
<evidence type="ECO:0000313" key="1">
    <source>
        <dbReference type="EMBL" id="SFP98396.1"/>
    </source>
</evidence>
<gene>
    <name evidence="1" type="ORF">SAMN04515674_10846</name>
</gene>
<protein>
    <submittedName>
        <fullName evidence="1">Uncharacterized protein</fullName>
    </submittedName>
</protein>
<organism evidence="1 2">
    <name type="scientific">Pseudarcicella hirudinis</name>
    <dbReference type="NCBI Taxonomy" id="1079859"/>
    <lineage>
        <taxon>Bacteria</taxon>
        <taxon>Pseudomonadati</taxon>
        <taxon>Bacteroidota</taxon>
        <taxon>Cytophagia</taxon>
        <taxon>Cytophagales</taxon>
        <taxon>Flectobacillaceae</taxon>
        <taxon>Pseudarcicella</taxon>
    </lineage>
</organism>
<accession>A0A1I5UUK0</accession>